<accession>A0AAD8HX71</accession>
<evidence type="ECO:0000313" key="1">
    <source>
        <dbReference type="EMBL" id="KAK1374931.1"/>
    </source>
</evidence>
<organism evidence="1 2">
    <name type="scientific">Heracleum sosnowskyi</name>
    <dbReference type="NCBI Taxonomy" id="360622"/>
    <lineage>
        <taxon>Eukaryota</taxon>
        <taxon>Viridiplantae</taxon>
        <taxon>Streptophyta</taxon>
        <taxon>Embryophyta</taxon>
        <taxon>Tracheophyta</taxon>
        <taxon>Spermatophyta</taxon>
        <taxon>Magnoliopsida</taxon>
        <taxon>eudicotyledons</taxon>
        <taxon>Gunneridae</taxon>
        <taxon>Pentapetalae</taxon>
        <taxon>asterids</taxon>
        <taxon>campanulids</taxon>
        <taxon>Apiales</taxon>
        <taxon>Apiaceae</taxon>
        <taxon>Apioideae</taxon>
        <taxon>apioid superclade</taxon>
        <taxon>Tordylieae</taxon>
        <taxon>Tordyliinae</taxon>
        <taxon>Heracleum</taxon>
    </lineage>
</organism>
<keyword evidence="2" id="KW-1185">Reference proteome</keyword>
<protein>
    <submittedName>
        <fullName evidence="1">Uncharacterized protein</fullName>
    </submittedName>
</protein>
<gene>
    <name evidence="1" type="ORF">POM88_031124</name>
</gene>
<dbReference type="InterPro" id="IPR049198">
    <property type="entry name" value="DUF6865"/>
</dbReference>
<dbReference type="PANTHER" id="PTHR35282:SF11">
    <property type="entry name" value="EG5651"/>
    <property type="match status" value="1"/>
</dbReference>
<dbReference type="Pfam" id="PF21737">
    <property type="entry name" value="DUF6865"/>
    <property type="match status" value="1"/>
</dbReference>
<name>A0AAD8HX71_9APIA</name>
<dbReference type="AlphaFoldDB" id="A0AAD8HX71"/>
<reference evidence="1" key="1">
    <citation type="submission" date="2023-02" db="EMBL/GenBank/DDBJ databases">
        <title>Genome of toxic invasive species Heracleum sosnowskyi carries increased number of genes despite the absence of recent whole-genome duplications.</title>
        <authorList>
            <person name="Schelkunov M."/>
            <person name="Shtratnikova V."/>
            <person name="Makarenko M."/>
            <person name="Klepikova A."/>
            <person name="Omelchenko D."/>
            <person name="Novikova G."/>
            <person name="Obukhova E."/>
            <person name="Bogdanov V."/>
            <person name="Penin A."/>
            <person name="Logacheva M."/>
        </authorList>
    </citation>
    <scope>NUCLEOTIDE SEQUENCE</scope>
    <source>
        <strain evidence="1">Hsosn_3</strain>
        <tissue evidence="1">Leaf</tissue>
    </source>
</reference>
<sequence length="114" mass="12800">MFGKPRGVLLERGQKKVQVVITNLIFTKGKSLHFMDNRASCEEASLELIRELLITISSSIPDNKIDSVAFETFHDEDKAVKKDTDEVDDIRSKLISISSKQSPDLNLTRCNGHP</sequence>
<evidence type="ECO:0000313" key="2">
    <source>
        <dbReference type="Proteomes" id="UP001237642"/>
    </source>
</evidence>
<dbReference type="Proteomes" id="UP001237642">
    <property type="component" value="Unassembled WGS sequence"/>
</dbReference>
<dbReference type="EMBL" id="JAUIZM010000007">
    <property type="protein sequence ID" value="KAK1374931.1"/>
    <property type="molecule type" value="Genomic_DNA"/>
</dbReference>
<comment type="caution">
    <text evidence="1">The sequence shown here is derived from an EMBL/GenBank/DDBJ whole genome shotgun (WGS) entry which is preliminary data.</text>
</comment>
<reference evidence="1" key="2">
    <citation type="submission" date="2023-05" db="EMBL/GenBank/DDBJ databases">
        <authorList>
            <person name="Schelkunov M.I."/>
        </authorList>
    </citation>
    <scope>NUCLEOTIDE SEQUENCE</scope>
    <source>
        <strain evidence="1">Hsosn_3</strain>
        <tissue evidence="1">Leaf</tissue>
    </source>
</reference>
<proteinExistence type="predicted"/>
<dbReference type="PANTHER" id="PTHR35282">
    <property type="entry name" value="F5D14.24 PROTEIN"/>
    <property type="match status" value="1"/>
</dbReference>